<reference evidence="1 2" key="1">
    <citation type="submission" date="2011-10" db="EMBL/GenBank/DDBJ databases">
        <title>Genome sequence of Gluconobacter morbifer G707, isolated from Drosophila gut.</title>
        <authorList>
            <person name="Lee W.-J."/>
            <person name="Kim E.-K."/>
        </authorList>
    </citation>
    <scope>NUCLEOTIDE SEQUENCE [LARGE SCALE GENOMIC DNA]</scope>
    <source>
        <strain evidence="1 2">G707</strain>
    </source>
</reference>
<comment type="caution">
    <text evidence="1">The sequence shown here is derived from an EMBL/GenBank/DDBJ whole genome shotgun (WGS) entry which is preliminary data.</text>
</comment>
<accession>G6XL23</accession>
<dbReference type="AlphaFoldDB" id="G6XL23"/>
<gene>
    <name evidence="1" type="ORF">GMO_24460</name>
</gene>
<protein>
    <submittedName>
        <fullName evidence="1">Uncharacterized protein</fullName>
    </submittedName>
</protein>
<dbReference type="PATRIC" id="fig|1088869.3.peg.2439"/>
<sequence>MPLQCATATLPAEYAQDAFRLIEFASALHPDGSLLDGE</sequence>
<dbReference type="Proteomes" id="UP000004949">
    <property type="component" value="Unassembled WGS sequence"/>
</dbReference>
<evidence type="ECO:0000313" key="2">
    <source>
        <dbReference type="Proteomes" id="UP000004949"/>
    </source>
</evidence>
<keyword evidence="2" id="KW-1185">Reference proteome</keyword>
<organism evidence="1 2">
    <name type="scientific">Gluconobacter morbifer G707</name>
    <dbReference type="NCBI Taxonomy" id="1088869"/>
    <lineage>
        <taxon>Bacteria</taxon>
        <taxon>Pseudomonadati</taxon>
        <taxon>Pseudomonadota</taxon>
        <taxon>Alphaproteobacteria</taxon>
        <taxon>Acetobacterales</taxon>
        <taxon>Acetobacteraceae</taxon>
        <taxon>Gluconobacter</taxon>
    </lineage>
</organism>
<name>G6XL23_9PROT</name>
<proteinExistence type="predicted"/>
<evidence type="ECO:0000313" key="1">
    <source>
        <dbReference type="EMBL" id="EHH67451.1"/>
    </source>
</evidence>
<dbReference type="EMBL" id="AGQV01000010">
    <property type="protein sequence ID" value="EHH67451.1"/>
    <property type="molecule type" value="Genomic_DNA"/>
</dbReference>